<evidence type="ECO:0000256" key="3">
    <source>
        <dbReference type="ARBA" id="ARBA00022692"/>
    </source>
</evidence>
<dbReference type="RefSeq" id="WP_160883784.1">
    <property type="nucleotide sequence ID" value="NZ_WURB01000004.1"/>
</dbReference>
<dbReference type="GO" id="GO:0048038">
    <property type="term" value="F:quinone binding"/>
    <property type="evidence" value="ECO:0007669"/>
    <property type="project" value="UniProtKB-KW"/>
</dbReference>
<evidence type="ECO:0000259" key="11">
    <source>
        <dbReference type="Pfam" id="PF01370"/>
    </source>
</evidence>
<dbReference type="InterPro" id="IPR005530">
    <property type="entry name" value="SPW"/>
</dbReference>
<comment type="caution">
    <text evidence="14">The sequence shown here is derived from an EMBL/GenBank/DDBJ whole genome shotgun (WGS) entry which is preliminary data.</text>
</comment>
<accession>A0A7X3SNF8</accession>
<evidence type="ECO:0000313" key="14">
    <source>
        <dbReference type="EMBL" id="MXQ11180.1"/>
    </source>
</evidence>
<gene>
    <name evidence="14" type="ORF">GR328_06885</name>
</gene>
<evidence type="ECO:0000256" key="8">
    <source>
        <dbReference type="ARBA" id="ARBA00023157"/>
    </source>
</evidence>
<dbReference type="Pfam" id="PF01370">
    <property type="entry name" value="Epimerase"/>
    <property type="match status" value="1"/>
</dbReference>
<feature type="domain" description="Vitamin K epoxide reductase" evidence="13">
    <location>
        <begin position="539"/>
        <end position="672"/>
    </location>
</feature>
<evidence type="ECO:0000313" key="15">
    <source>
        <dbReference type="Proteomes" id="UP000436483"/>
    </source>
</evidence>
<dbReference type="Gene3D" id="1.20.1440.130">
    <property type="entry name" value="VKOR domain"/>
    <property type="match status" value="1"/>
</dbReference>
<evidence type="ECO:0000256" key="2">
    <source>
        <dbReference type="ARBA" id="ARBA00006214"/>
    </source>
</evidence>
<dbReference type="CDD" id="cd12919">
    <property type="entry name" value="VKOR_2"/>
    <property type="match status" value="1"/>
</dbReference>
<dbReference type="Pfam" id="PF03779">
    <property type="entry name" value="SPW"/>
    <property type="match status" value="1"/>
</dbReference>
<comment type="subcellular location">
    <subcellularLocation>
        <location evidence="1">Membrane</location>
        <topology evidence="1">Multi-pass membrane protein</topology>
    </subcellularLocation>
</comment>
<dbReference type="InterPro" id="IPR012932">
    <property type="entry name" value="VKOR"/>
</dbReference>
<evidence type="ECO:0000256" key="5">
    <source>
        <dbReference type="ARBA" id="ARBA00022989"/>
    </source>
</evidence>
<keyword evidence="4" id="KW-0874">Quinone</keyword>
<keyword evidence="7 10" id="KW-0472">Membrane</keyword>
<feature type="domain" description="NAD-dependent epimerase/dehydratase" evidence="11">
    <location>
        <begin position="6"/>
        <end position="228"/>
    </location>
</feature>
<dbReference type="PANTHER" id="PTHR43245">
    <property type="entry name" value="BIFUNCTIONAL POLYMYXIN RESISTANCE PROTEIN ARNA"/>
    <property type="match status" value="1"/>
</dbReference>
<dbReference type="AlphaFoldDB" id="A0A7X3SNF8"/>
<comment type="similarity">
    <text evidence="2">Belongs to the VKOR family.</text>
</comment>
<dbReference type="GO" id="GO:0016491">
    <property type="term" value="F:oxidoreductase activity"/>
    <property type="evidence" value="ECO:0007669"/>
    <property type="project" value="UniProtKB-KW"/>
</dbReference>
<sequence>MPRSLVLVTGSSGFLGQAMAARLARRHRVVGLDTVQPKKPVEGVDTVPVDLTSDDHVRDALSEIRRRFGAHLTSVIHLAAYYDLSGEADPKYRSVTVEGTRRLLQGLQRGFDRVEQFVFASTMLVHAPTQPGRPITEDWPLEPKWAYPQSKVETERLVLAERGPIPAVILRPAGVYDERCRSAFLAQQIARIYERQPTSYLFAGDPSHGQPSLHLDDLVDAVERVVNRRGDLPAEVTFLLGETETPSYRTLQRRIGELVHGEPWPVVALPKPLVEAGAWVQEEVLAHDPFIRPWMVEIADDHYELDIGRARTLLGWSPRRSLLATLPAMITALKADPTDWYQDNKLNPAVVAGAQEELQEVVARQPPSDHPAMQAVDTALAQEHAATLWAHLANIALGLWLLAGPFAYGLFDPVGPVPVPPAAGHELPPPELRNARLAWSEMASGIAVIGLSCLALARPRSWVPWVVALVGVWLLFAPLVFWTTSAAAYAVDTLIGTLVIVFAVMVPPQAGLSREALASPADVPLGWSYSPSSYVQRVPIVALAFTGLFVSRYLGAFQLGHIDGLWDPFFSGRGGGRNGTEAVVTSSISKGFPIADAGLGAVTYILDILTGIIGDQRRWRTMPWLVLLFGLLIVPLGAVSVGFIIIQPTIIGALCTLCLLQAAITVLLIPYSVDEVFATVQYLWRSRRVGRSVWRSLIFGGPVLAEKRDPVQGLAMPVSQILKDFFRGGATYPWTLVGCTLIGAYLLCTRLLLGVEPPLYFSDHTAGCVAIVIAVTAWAEVARTVRLLNVPLGLWVAASPFLLDGGTPIALIADLSAGLALAGLSLPRGARSREHYGGWDQSIL</sequence>
<protein>
    <submittedName>
        <fullName evidence="14">NAD-dependent epimerase/dehydratase family protein</fullName>
    </submittedName>
</protein>
<organism evidence="14 15">
    <name type="scientific">Microvirga makkahensis</name>
    <dbReference type="NCBI Taxonomy" id="1128670"/>
    <lineage>
        <taxon>Bacteria</taxon>
        <taxon>Pseudomonadati</taxon>
        <taxon>Pseudomonadota</taxon>
        <taxon>Alphaproteobacteria</taxon>
        <taxon>Hyphomicrobiales</taxon>
        <taxon>Methylobacteriaceae</taxon>
        <taxon>Microvirga</taxon>
    </lineage>
</organism>
<dbReference type="InterPro" id="IPR038354">
    <property type="entry name" value="VKOR_sf"/>
</dbReference>
<evidence type="ECO:0000256" key="10">
    <source>
        <dbReference type="SAM" id="Phobius"/>
    </source>
</evidence>
<dbReference type="InterPro" id="IPR001509">
    <property type="entry name" value="Epimerase_deHydtase"/>
</dbReference>
<dbReference type="GO" id="GO:0016020">
    <property type="term" value="C:membrane"/>
    <property type="evidence" value="ECO:0007669"/>
    <property type="project" value="UniProtKB-SubCell"/>
</dbReference>
<reference evidence="14 15" key="1">
    <citation type="submission" date="2019-12" db="EMBL/GenBank/DDBJ databases">
        <authorList>
            <person name="Yuan C.-G."/>
        </authorList>
    </citation>
    <scope>NUCLEOTIDE SEQUENCE [LARGE SCALE GENOMIC DNA]</scope>
    <source>
        <strain evidence="14 15">KCTC 23863</strain>
    </source>
</reference>
<dbReference type="InterPro" id="IPR036291">
    <property type="entry name" value="NAD(P)-bd_dom_sf"/>
</dbReference>
<keyword evidence="8" id="KW-1015">Disulfide bond</keyword>
<dbReference type="Proteomes" id="UP000436483">
    <property type="component" value="Unassembled WGS sequence"/>
</dbReference>
<reference evidence="14 15" key="2">
    <citation type="submission" date="2020-01" db="EMBL/GenBank/DDBJ databases">
        <title>Microvirga sp. nov., an arsenate reduction bacterium isolated from Tibet hotspring sediments.</title>
        <authorList>
            <person name="Xian W.-D."/>
            <person name="Li W.-J."/>
        </authorList>
    </citation>
    <scope>NUCLEOTIDE SEQUENCE [LARGE SCALE GENOMIC DNA]</scope>
    <source>
        <strain evidence="14 15">KCTC 23863</strain>
    </source>
</reference>
<feature type="transmembrane region" description="Helical" evidence="10">
    <location>
        <begin position="624"/>
        <end position="645"/>
    </location>
</feature>
<dbReference type="OrthoDB" id="5295702at2"/>
<keyword evidence="15" id="KW-1185">Reference proteome</keyword>
<proteinExistence type="inferred from homology"/>
<dbReference type="SUPFAM" id="SSF51735">
    <property type="entry name" value="NAD(P)-binding Rossmann-fold domains"/>
    <property type="match status" value="1"/>
</dbReference>
<evidence type="ECO:0000256" key="9">
    <source>
        <dbReference type="ARBA" id="ARBA00023284"/>
    </source>
</evidence>
<feature type="transmembrane region" description="Helical" evidence="10">
    <location>
        <begin position="732"/>
        <end position="753"/>
    </location>
</feature>
<feature type="transmembrane region" description="Helical" evidence="10">
    <location>
        <begin position="462"/>
        <end position="481"/>
    </location>
</feature>
<name>A0A7X3SNF8_9HYPH</name>
<keyword evidence="9" id="KW-0676">Redox-active center</keyword>
<dbReference type="Pfam" id="PF07884">
    <property type="entry name" value="VKOR"/>
    <property type="match status" value="1"/>
</dbReference>
<evidence type="ECO:0000256" key="1">
    <source>
        <dbReference type="ARBA" id="ARBA00004141"/>
    </source>
</evidence>
<evidence type="ECO:0000256" key="4">
    <source>
        <dbReference type="ARBA" id="ARBA00022719"/>
    </source>
</evidence>
<evidence type="ECO:0000259" key="12">
    <source>
        <dbReference type="Pfam" id="PF03779"/>
    </source>
</evidence>
<dbReference type="EMBL" id="WURB01000004">
    <property type="protein sequence ID" value="MXQ11180.1"/>
    <property type="molecule type" value="Genomic_DNA"/>
</dbReference>
<feature type="transmembrane region" description="Helical" evidence="10">
    <location>
        <begin position="809"/>
        <end position="826"/>
    </location>
</feature>
<keyword evidence="3 10" id="KW-0812">Transmembrane</keyword>
<keyword evidence="6" id="KW-0560">Oxidoreductase</keyword>
<feature type="transmembrane region" description="Helical" evidence="10">
    <location>
        <begin position="651"/>
        <end position="673"/>
    </location>
</feature>
<feature type="domain" description="SPW repeat-containing integral membrane" evidence="12">
    <location>
        <begin position="435"/>
        <end position="504"/>
    </location>
</feature>
<evidence type="ECO:0000256" key="6">
    <source>
        <dbReference type="ARBA" id="ARBA00023002"/>
    </source>
</evidence>
<evidence type="ECO:0000256" key="7">
    <source>
        <dbReference type="ARBA" id="ARBA00023136"/>
    </source>
</evidence>
<evidence type="ECO:0000259" key="13">
    <source>
        <dbReference type="Pfam" id="PF07884"/>
    </source>
</evidence>
<dbReference type="InterPro" id="IPR050177">
    <property type="entry name" value="Lipid_A_modif_metabolic_enz"/>
</dbReference>
<dbReference type="Gene3D" id="3.40.50.720">
    <property type="entry name" value="NAD(P)-binding Rossmann-like Domain"/>
    <property type="match status" value="1"/>
</dbReference>
<feature type="transmembrane region" description="Helical" evidence="10">
    <location>
        <begin position="487"/>
        <end position="506"/>
    </location>
</feature>
<keyword evidence="5 10" id="KW-1133">Transmembrane helix</keyword>